<feature type="region of interest" description="Disordered" evidence="3">
    <location>
        <begin position="198"/>
        <end position="239"/>
    </location>
</feature>
<keyword evidence="1 2" id="KW-0430">Lectin</keyword>
<evidence type="ECO:0000259" key="4">
    <source>
        <dbReference type="PROSITE" id="PS51304"/>
    </source>
</evidence>
<dbReference type="InterPro" id="IPR013320">
    <property type="entry name" value="ConA-like_dom_sf"/>
</dbReference>
<evidence type="ECO:0000256" key="3">
    <source>
        <dbReference type="SAM" id="MobiDB-lite"/>
    </source>
</evidence>
<dbReference type="SUPFAM" id="SSF49899">
    <property type="entry name" value="Concanavalin A-like lectins/glucanases"/>
    <property type="match status" value="1"/>
</dbReference>
<evidence type="ECO:0000256" key="2">
    <source>
        <dbReference type="RuleBase" id="RU102079"/>
    </source>
</evidence>
<name>A0A7M7KMU2_VARDE</name>
<organism evidence="5 6">
    <name type="scientific">Varroa destructor</name>
    <name type="common">Honeybee mite</name>
    <dbReference type="NCBI Taxonomy" id="109461"/>
    <lineage>
        <taxon>Eukaryota</taxon>
        <taxon>Metazoa</taxon>
        <taxon>Ecdysozoa</taxon>
        <taxon>Arthropoda</taxon>
        <taxon>Chelicerata</taxon>
        <taxon>Arachnida</taxon>
        <taxon>Acari</taxon>
        <taxon>Parasitiformes</taxon>
        <taxon>Mesostigmata</taxon>
        <taxon>Gamasina</taxon>
        <taxon>Dermanyssoidea</taxon>
        <taxon>Varroidae</taxon>
        <taxon>Varroa</taxon>
    </lineage>
</organism>
<dbReference type="Pfam" id="PF00337">
    <property type="entry name" value="Gal-bind_lectin"/>
    <property type="match status" value="1"/>
</dbReference>
<evidence type="ECO:0000256" key="1">
    <source>
        <dbReference type="ARBA" id="ARBA00022734"/>
    </source>
</evidence>
<accession>A0A7M7KMU2</accession>
<evidence type="ECO:0000313" key="6">
    <source>
        <dbReference type="Proteomes" id="UP000594260"/>
    </source>
</evidence>
<dbReference type="RefSeq" id="XP_022669256.1">
    <property type="nucleotide sequence ID" value="XM_022813521.1"/>
</dbReference>
<dbReference type="GeneID" id="111253715"/>
<dbReference type="SMART" id="SM00908">
    <property type="entry name" value="Gal-bind_lectin"/>
    <property type="match status" value="1"/>
</dbReference>
<dbReference type="InterPro" id="IPR044156">
    <property type="entry name" value="Galectin-like"/>
</dbReference>
<feature type="domain" description="Galectin" evidence="4">
    <location>
        <begin position="1"/>
        <end position="100"/>
    </location>
</feature>
<dbReference type="InterPro" id="IPR001079">
    <property type="entry name" value="Galectin_CRD"/>
</dbReference>
<dbReference type="GO" id="GO:0030246">
    <property type="term" value="F:carbohydrate binding"/>
    <property type="evidence" value="ECO:0007669"/>
    <property type="project" value="UniProtKB-UniRule"/>
</dbReference>
<dbReference type="SMART" id="SM00276">
    <property type="entry name" value="GLECT"/>
    <property type="match status" value="1"/>
</dbReference>
<dbReference type="PANTHER" id="PTHR11346:SF176">
    <property type="entry name" value="32 KDA BETA-GALACTOSIDE-BINDING LECTIN LEC-3"/>
    <property type="match status" value="1"/>
</dbReference>
<dbReference type="PANTHER" id="PTHR11346">
    <property type="entry name" value="GALECTIN"/>
    <property type="match status" value="1"/>
</dbReference>
<dbReference type="Proteomes" id="UP000594260">
    <property type="component" value="Unplaced"/>
</dbReference>
<feature type="compositionally biased region" description="Pro residues" evidence="3">
    <location>
        <begin position="218"/>
        <end position="232"/>
    </location>
</feature>
<dbReference type="AlphaFoldDB" id="A0A7M7KMU2"/>
<reference evidence="5" key="1">
    <citation type="submission" date="2021-01" db="UniProtKB">
        <authorList>
            <consortium name="EnsemblMetazoa"/>
        </authorList>
    </citation>
    <scope>IDENTIFICATION</scope>
</reference>
<dbReference type="PROSITE" id="PS51304">
    <property type="entry name" value="GALECTIN"/>
    <property type="match status" value="1"/>
</dbReference>
<dbReference type="EnsemblMetazoa" id="XM_022813521">
    <property type="protein sequence ID" value="XP_022669256"/>
    <property type="gene ID" value="LOC111253715"/>
</dbReference>
<protein>
    <recommendedName>
        <fullName evidence="2">Galectin</fullName>
    </recommendedName>
</protein>
<sequence>MDVQTLTPEPALFEGFTGETGRVVRNHLVGEHWGVEENHGPSMPFARNKPFSVLLLVQDAHYKIAVDGIHFCDFFHRLPYLTCTHLVIDGDVTLNLVEVTQTSAIDTDLPTAPPEPGFVSSGSFYPNCLYNYGDNNNYGPSSVAPPYTLQSVPYPGACASNPSYPRPAHGNVTPYPPAVQPSYPALGGYPAPAGFPVPPPTAEYTPQPSYPSGTGCLPPGPYPGYPTQPGQPSPVNSSGGAALGGLGTAFSSSGIGAAVGAAASKIFGKKHLQNTSGAHSGHSSSGSALGTVLGVGAGALAAGAILKHANPLKKMMKAFDYSSSSDSD</sequence>
<keyword evidence="6" id="KW-1185">Reference proteome</keyword>
<proteinExistence type="predicted"/>
<dbReference type="CDD" id="cd00070">
    <property type="entry name" value="GLECT"/>
    <property type="match status" value="1"/>
</dbReference>
<evidence type="ECO:0000313" key="5">
    <source>
        <dbReference type="EnsemblMetazoa" id="XP_022669256"/>
    </source>
</evidence>
<dbReference type="Gene3D" id="2.60.120.200">
    <property type="match status" value="1"/>
</dbReference>